<dbReference type="EMBL" id="BART01036750">
    <property type="protein sequence ID" value="GAH14121.1"/>
    <property type="molecule type" value="Genomic_DNA"/>
</dbReference>
<dbReference type="Pfam" id="PF00565">
    <property type="entry name" value="SNase"/>
    <property type="match status" value="1"/>
</dbReference>
<dbReference type="SUPFAM" id="SSF50199">
    <property type="entry name" value="Staphylococcal nuclease"/>
    <property type="match status" value="1"/>
</dbReference>
<feature type="domain" description="TNase-like" evidence="1">
    <location>
        <begin position="6"/>
        <end position="69"/>
    </location>
</feature>
<proteinExistence type="predicted"/>
<protein>
    <recommendedName>
        <fullName evidence="1">TNase-like domain-containing protein</fullName>
    </recommendedName>
</protein>
<evidence type="ECO:0000313" key="2">
    <source>
        <dbReference type="EMBL" id="GAH14121.1"/>
    </source>
</evidence>
<sequence length="84" mass="9817">MENGERVRYYGINAPEKEEPQFSEATQANNKLVAGKKVRLEPQNPSRDKEDRLLAYVFVDEIFINEELLPVFFLPQENNDKDCK</sequence>
<dbReference type="AlphaFoldDB" id="X1CZZ4"/>
<accession>X1CZZ4</accession>
<dbReference type="InterPro" id="IPR035437">
    <property type="entry name" value="SNase_OB-fold_sf"/>
</dbReference>
<reference evidence="2" key="1">
    <citation type="journal article" date="2014" name="Front. Microbiol.">
        <title>High frequency of phylogenetically diverse reductive dehalogenase-homologous genes in deep subseafloor sedimentary metagenomes.</title>
        <authorList>
            <person name="Kawai M."/>
            <person name="Futagami T."/>
            <person name="Toyoda A."/>
            <person name="Takaki Y."/>
            <person name="Nishi S."/>
            <person name="Hori S."/>
            <person name="Arai W."/>
            <person name="Tsubouchi T."/>
            <person name="Morono Y."/>
            <person name="Uchiyama I."/>
            <person name="Ito T."/>
            <person name="Fujiyama A."/>
            <person name="Inagaki F."/>
            <person name="Takami H."/>
        </authorList>
    </citation>
    <scope>NUCLEOTIDE SEQUENCE</scope>
    <source>
        <strain evidence="2">Expedition CK06-06</strain>
    </source>
</reference>
<name>X1CZZ4_9ZZZZ</name>
<gene>
    <name evidence="2" type="ORF">S01H4_61826</name>
</gene>
<dbReference type="InterPro" id="IPR016071">
    <property type="entry name" value="Staphylococal_nuclease_OB-fold"/>
</dbReference>
<comment type="caution">
    <text evidence="2">The sequence shown here is derived from an EMBL/GenBank/DDBJ whole genome shotgun (WGS) entry which is preliminary data.</text>
</comment>
<dbReference type="Gene3D" id="2.40.50.90">
    <property type="match status" value="1"/>
</dbReference>
<evidence type="ECO:0000259" key="1">
    <source>
        <dbReference type="Pfam" id="PF00565"/>
    </source>
</evidence>
<organism evidence="2">
    <name type="scientific">marine sediment metagenome</name>
    <dbReference type="NCBI Taxonomy" id="412755"/>
    <lineage>
        <taxon>unclassified sequences</taxon>
        <taxon>metagenomes</taxon>
        <taxon>ecological metagenomes</taxon>
    </lineage>
</organism>